<protein>
    <submittedName>
        <fullName evidence="6">Serine/threonine protein phosphatase</fullName>
    </submittedName>
</protein>
<dbReference type="Pfam" id="PF00149">
    <property type="entry name" value="Metallophos"/>
    <property type="match status" value="1"/>
</dbReference>
<evidence type="ECO:0000256" key="3">
    <source>
        <dbReference type="ARBA" id="ARBA00023004"/>
    </source>
</evidence>
<name>A0AAX1C4J5_9GAMM</name>
<dbReference type="InterPro" id="IPR050884">
    <property type="entry name" value="CNP_phosphodiesterase-III"/>
</dbReference>
<proteinExistence type="inferred from homology"/>
<dbReference type="GO" id="GO:0016787">
    <property type="term" value="F:hydrolase activity"/>
    <property type="evidence" value="ECO:0007669"/>
    <property type="project" value="UniProtKB-KW"/>
</dbReference>
<dbReference type="InterPro" id="IPR029052">
    <property type="entry name" value="Metallo-depent_PP-like"/>
</dbReference>
<evidence type="ECO:0000313" key="6">
    <source>
        <dbReference type="EMBL" id="PWD72160.1"/>
    </source>
</evidence>
<comment type="similarity">
    <text evidence="4">Belongs to the cyclic nucleotide phosphodiesterase class-III family.</text>
</comment>
<keyword evidence="2" id="KW-0378">Hydrolase</keyword>
<dbReference type="Proteomes" id="UP000245055">
    <property type="component" value="Unassembled WGS sequence"/>
</dbReference>
<keyword evidence="3" id="KW-0408">Iron</keyword>
<accession>A0AAX1C4J5</accession>
<dbReference type="PANTHER" id="PTHR42988">
    <property type="entry name" value="PHOSPHOHYDROLASE"/>
    <property type="match status" value="1"/>
</dbReference>
<keyword evidence="1" id="KW-0479">Metal-binding</keyword>
<sequence>MIDPLKRDTYTTVISCNSISIPIGIWHMKIIIISDLHVGDAAVSNEFAVGSSNNAVKNQFLNELRHLAKQEDIRADYLIVAGDITNRATREEFELASTRLKEIAMIVGVEQEKVFFVPGNHDGNWVEEELSMTSKENINMTIERKYSNLRFNDFFKQCLDRAHFGCYYNEPYFAIWSDDNLNIIGVNSSVYDHYDRKPHHGVIRKQDLTELDRKLQELQIAYSEKVNLLVIHHHPIQQPDLPFDAADHSILQNAAILMEIASKHSINFIVHGHKHIPRLAQYSDDYQHPINILCAGSFSARLDDRWFQGVPNTIHQIEIDKICDVNKTPLGKVVTWSHNTGHGWTKDESINGIPHKEFFGNRMLPIELKKQLKKSIESFFETQTHVKWSELSNHYADIIYTSRKLLEKTIMDLSDEVGFTIFKTPGQDELFILLKGK</sequence>
<dbReference type="GO" id="GO:0046872">
    <property type="term" value="F:metal ion binding"/>
    <property type="evidence" value="ECO:0007669"/>
    <property type="project" value="UniProtKB-KW"/>
</dbReference>
<dbReference type="Gene3D" id="3.60.21.10">
    <property type="match status" value="1"/>
</dbReference>
<dbReference type="InterPro" id="IPR004843">
    <property type="entry name" value="Calcineurin-like_PHP"/>
</dbReference>
<feature type="domain" description="Calcineurin-like phosphoesterase" evidence="5">
    <location>
        <begin position="28"/>
        <end position="277"/>
    </location>
</feature>
<organism evidence="6 7">
    <name type="scientific">Dickeya dianthicola</name>
    <dbReference type="NCBI Taxonomy" id="204039"/>
    <lineage>
        <taxon>Bacteria</taxon>
        <taxon>Pseudomonadati</taxon>
        <taxon>Pseudomonadota</taxon>
        <taxon>Gammaproteobacteria</taxon>
        <taxon>Enterobacterales</taxon>
        <taxon>Pectobacteriaceae</taxon>
        <taxon>Dickeya</taxon>
    </lineage>
</organism>
<dbReference type="EMBL" id="QESZ01000019">
    <property type="protein sequence ID" value="PWD72160.1"/>
    <property type="molecule type" value="Genomic_DNA"/>
</dbReference>
<evidence type="ECO:0000256" key="4">
    <source>
        <dbReference type="ARBA" id="ARBA00025742"/>
    </source>
</evidence>
<dbReference type="PANTHER" id="PTHR42988:SF2">
    <property type="entry name" value="CYCLIC NUCLEOTIDE PHOSPHODIESTERASE CBUA0032-RELATED"/>
    <property type="match status" value="1"/>
</dbReference>
<dbReference type="AlphaFoldDB" id="A0AAX1C4J5"/>
<evidence type="ECO:0000256" key="2">
    <source>
        <dbReference type="ARBA" id="ARBA00022801"/>
    </source>
</evidence>
<evidence type="ECO:0000256" key="1">
    <source>
        <dbReference type="ARBA" id="ARBA00022723"/>
    </source>
</evidence>
<comment type="caution">
    <text evidence="6">The sequence shown here is derived from an EMBL/GenBank/DDBJ whole genome shotgun (WGS) entry which is preliminary data.</text>
</comment>
<evidence type="ECO:0000313" key="7">
    <source>
        <dbReference type="Proteomes" id="UP000245055"/>
    </source>
</evidence>
<evidence type="ECO:0000259" key="5">
    <source>
        <dbReference type="Pfam" id="PF00149"/>
    </source>
</evidence>
<gene>
    <name evidence="6" type="ORF">DF213_13545</name>
</gene>
<dbReference type="SUPFAM" id="SSF56300">
    <property type="entry name" value="Metallo-dependent phosphatases"/>
    <property type="match status" value="1"/>
</dbReference>
<reference evidence="6 7" key="1">
    <citation type="submission" date="2018-05" db="EMBL/GenBank/DDBJ databases">
        <title>Genomic diversity of pathogens causing Blackleg of Potato in Pakistan.</title>
        <authorList>
            <person name="Sarfraz S."/>
            <person name="Riaz K."/>
            <person name="Oulghazi S."/>
            <person name="Cigna J."/>
            <person name="Sahi S.T."/>
            <person name="Khan S.H."/>
            <person name="Hameed A."/>
            <person name="Faure D."/>
        </authorList>
    </citation>
    <scope>NUCLEOTIDE SEQUENCE [LARGE SCALE GENOMIC DNA]</scope>
    <source>
        <strain evidence="6 7">SS70</strain>
    </source>
</reference>